<dbReference type="EMBL" id="CP076133">
    <property type="protein sequence ID" value="QWG04322.1"/>
    <property type="molecule type" value="Genomic_DNA"/>
</dbReference>
<evidence type="ECO:0008006" key="4">
    <source>
        <dbReference type="Google" id="ProtNLM"/>
    </source>
</evidence>
<name>A0AAX1NAT4_9BACT</name>
<sequence length="222" mass="25089">MRKLLLLLSFLFVLLNSYGQDYSKTNKFAIGVSGGSNGLGIDVSRNLNEHFNGSLSFNYLKIDNFSQVVTYDSQSLKGTANVDMRNIDLRIEYLPFKGSGFKIVAGLAYMFSNSVQLISSYTEPITLGVRTLTPDDIGEIRFESEWNQLSPYLGIGLGRAVPKKRIGFGLDMGTYYLGNPNIKFYGTELFTDMSSQEQKMESNMKDYTWFPLLRLRLSVRLN</sequence>
<keyword evidence="3" id="KW-1185">Reference proteome</keyword>
<protein>
    <recommendedName>
        <fullName evidence="4">Outer membrane protein beta-barrel domain-containing protein</fullName>
    </recommendedName>
</protein>
<feature type="chain" id="PRO_5043612132" description="Outer membrane protein beta-barrel domain-containing protein" evidence="1">
    <location>
        <begin position="20"/>
        <end position="222"/>
    </location>
</feature>
<dbReference type="AlphaFoldDB" id="A0AAX1NAT4"/>
<organism evidence="2 3">
    <name type="scientific">Flammeovirga yaeyamensis</name>
    <dbReference type="NCBI Taxonomy" id="367791"/>
    <lineage>
        <taxon>Bacteria</taxon>
        <taxon>Pseudomonadati</taxon>
        <taxon>Bacteroidota</taxon>
        <taxon>Cytophagia</taxon>
        <taxon>Cytophagales</taxon>
        <taxon>Flammeovirgaceae</taxon>
        <taxon>Flammeovirga</taxon>
    </lineage>
</organism>
<accession>A0AAX1NAT4</accession>
<dbReference type="RefSeq" id="WP_169663800.1">
    <property type="nucleotide sequence ID" value="NZ_CP076133.1"/>
</dbReference>
<reference evidence="2 3" key="1">
    <citation type="submission" date="2021-05" db="EMBL/GenBank/DDBJ databases">
        <title>Comparative genomic studies on the polysaccharide-degrading batcterial strains of the Flammeovirga genus.</title>
        <authorList>
            <person name="Zewei F."/>
            <person name="Zheng Z."/>
            <person name="Yu L."/>
            <person name="Ruyue G."/>
            <person name="Yanhong M."/>
            <person name="Yuanyuan C."/>
            <person name="Jingyan G."/>
            <person name="Wenjun H."/>
        </authorList>
    </citation>
    <scope>NUCLEOTIDE SEQUENCE [LARGE SCALE GENOMIC DNA]</scope>
    <source>
        <strain evidence="2 3">NBRC:100898</strain>
    </source>
</reference>
<keyword evidence="1" id="KW-0732">Signal</keyword>
<dbReference type="Proteomes" id="UP000678679">
    <property type="component" value="Chromosome 2"/>
</dbReference>
<feature type="signal peptide" evidence="1">
    <location>
        <begin position="1"/>
        <end position="19"/>
    </location>
</feature>
<dbReference type="KEGG" id="fya:KMW28_25855"/>
<evidence type="ECO:0000313" key="3">
    <source>
        <dbReference type="Proteomes" id="UP000678679"/>
    </source>
</evidence>
<evidence type="ECO:0000256" key="1">
    <source>
        <dbReference type="SAM" id="SignalP"/>
    </source>
</evidence>
<dbReference type="Gene3D" id="2.40.160.170">
    <property type="match status" value="1"/>
</dbReference>
<gene>
    <name evidence="2" type="ORF">KMW28_25855</name>
</gene>
<proteinExistence type="predicted"/>
<evidence type="ECO:0000313" key="2">
    <source>
        <dbReference type="EMBL" id="QWG04322.1"/>
    </source>
</evidence>